<feature type="transmembrane region" description="Helical" evidence="1">
    <location>
        <begin position="12"/>
        <end position="35"/>
    </location>
</feature>
<accession>G0W6N7</accession>
<dbReference type="EMBL" id="HE580268">
    <property type="protein sequence ID" value="CCD23448.1"/>
    <property type="molecule type" value="Genomic_DNA"/>
</dbReference>
<dbReference type="RefSeq" id="XP_003668691.1">
    <property type="nucleotide sequence ID" value="XM_003668643.1"/>
</dbReference>
<organism evidence="2 3">
    <name type="scientific">Naumovozyma dairenensis (strain ATCC 10597 / BCRC 20456 / CBS 421 / NBRC 0211 / NRRL Y-12639)</name>
    <name type="common">Saccharomyces dairenensis</name>
    <dbReference type="NCBI Taxonomy" id="1071378"/>
    <lineage>
        <taxon>Eukaryota</taxon>
        <taxon>Fungi</taxon>
        <taxon>Dikarya</taxon>
        <taxon>Ascomycota</taxon>
        <taxon>Saccharomycotina</taxon>
        <taxon>Saccharomycetes</taxon>
        <taxon>Saccharomycetales</taxon>
        <taxon>Saccharomycetaceae</taxon>
        <taxon>Naumovozyma</taxon>
    </lineage>
</organism>
<keyword evidence="1" id="KW-0812">Transmembrane</keyword>
<evidence type="ECO:0000313" key="2">
    <source>
        <dbReference type="EMBL" id="CCD23448.1"/>
    </source>
</evidence>
<keyword evidence="1" id="KW-1133">Transmembrane helix</keyword>
<proteinExistence type="predicted"/>
<sequence length="179" mass="20349">MDSVITFQGLKIDVPSFVLGTFITILGSLLLPILQQLIGEILINVLILIKYALFFGGMVFIFNYFVLRKQTLSPKEDHVHVTDKKQDDDVHLRSFEPAKVTELKVTDINEKEENYEGTVGSFRYFEIPITKLDDKVNGDDKYDKSSIGPDLNPITFTTRGAAVLNKSARYENFVKRADR</sequence>
<gene>
    <name evidence="2" type="primary">NDAI0B04140</name>
    <name evidence="2" type="ordered locus">NDAI_0B04140</name>
</gene>
<keyword evidence="3" id="KW-1185">Reference proteome</keyword>
<reference evidence="2 3" key="1">
    <citation type="journal article" date="2011" name="Proc. Natl. Acad. Sci. U.S.A.">
        <title>Evolutionary erosion of yeast sex chromosomes by mating-type switching accidents.</title>
        <authorList>
            <person name="Gordon J.L."/>
            <person name="Armisen D."/>
            <person name="Proux-Wera E."/>
            <person name="Oheigeartaigh S.S."/>
            <person name="Byrne K.P."/>
            <person name="Wolfe K.H."/>
        </authorList>
    </citation>
    <scope>NUCLEOTIDE SEQUENCE [LARGE SCALE GENOMIC DNA]</scope>
    <source>
        <strain evidence="3">ATCC 10597 / BCRC 20456 / CBS 421 / NBRC 0211 / NRRL Y-12639</strain>
    </source>
</reference>
<feature type="transmembrane region" description="Helical" evidence="1">
    <location>
        <begin position="41"/>
        <end position="66"/>
    </location>
</feature>
<dbReference type="KEGG" id="ndi:NDAI_0B04140"/>
<dbReference type="HOGENOM" id="CLU_1503826_0_0_1"/>
<keyword evidence="1" id="KW-0472">Membrane</keyword>
<protein>
    <submittedName>
        <fullName evidence="2">Uncharacterized protein</fullName>
    </submittedName>
</protein>
<evidence type="ECO:0000313" key="3">
    <source>
        <dbReference type="Proteomes" id="UP000000689"/>
    </source>
</evidence>
<evidence type="ECO:0000256" key="1">
    <source>
        <dbReference type="SAM" id="Phobius"/>
    </source>
</evidence>
<dbReference type="AlphaFoldDB" id="G0W6N7"/>
<dbReference type="OrthoDB" id="4050479at2759"/>
<dbReference type="GeneID" id="11498536"/>
<dbReference type="Proteomes" id="UP000000689">
    <property type="component" value="Chromosome 2"/>
</dbReference>
<name>G0W6N7_NAUDC</name>
<dbReference type="OMA" id="FINMARH"/>